<protein>
    <submittedName>
        <fullName evidence="1">Uncharacterized protein</fullName>
    </submittedName>
</protein>
<evidence type="ECO:0000313" key="1">
    <source>
        <dbReference type="EMBL" id="AGT44712.1"/>
    </source>
</evidence>
<proteinExistence type="predicted"/>
<dbReference type="PATRIC" id="fig|1291379.3.peg.2210"/>
<accession>S5ZPZ7</accession>
<dbReference type="AlphaFoldDB" id="S5ZPZ7"/>
<organism evidence="1 2">
    <name type="scientific">Treponema pedis str. T A4</name>
    <dbReference type="NCBI Taxonomy" id="1291379"/>
    <lineage>
        <taxon>Bacteria</taxon>
        <taxon>Pseudomonadati</taxon>
        <taxon>Spirochaetota</taxon>
        <taxon>Spirochaetia</taxon>
        <taxon>Spirochaetales</taxon>
        <taxon>Treponemataceae</taxon>
        <taxon>Treponema</taxon>
    </lineage>
</organism>
<dbReference type="KEGG" id="tped:TPE_2238"/>
<dbReference type="HOGENOM" id="CLU_3206570_0_0_12"/>
<sequence length="45" mass="5312">MYRRSVITARKELKTVFYRFISLPQLKDLHLIPFLNGRSAGIKSF</sequence>
<evidence type="ECO:0000313" key="2">
    <source>
        <dbReference type="Proteomes" id="UP000015620"/>
    </source>
</evidence>
<gene>
    <name evidence="1" type="ORF">TPE_2238</name>
</gene>
<reference evidence="1 2" key="1">
    <citation type="journal article" date="2013" name="PLoS ONE">
        <title>Genome-Wide Relatedness of Treponema pedis, from Gingiva and Necrotic Skin Lesions of Pigs, with the Human Oral Pathogen Treponema denticola.</title>
        <authorList>
            <person name="Svartstrom O."/>
            <person name="Mushtaq M."/>
            <person name="Pringle M."/>
            <person name="Segerman B."/>
        </authorList>
    </citation>
    <scope>NUCLEOTIDE SEQUENCE [LARGE SCALE GENOMIC DNA]</scope>
    <source>
        <strain evidence="1">T A4</strain>
    </source>
</reference>
<keyword evidence="2" id="KW-1185">Reference proteome</keyword>
<dbReference type="Proteomes" id="UP000015620">
    <property type="component" value="Chromosome"/>
</dbReference>
<dbReference type="EMBL" id="CP004120">
    <property type="protein sequence ID" value="AGT44712.1"/>
    <property type="molecule type" value="Genomic_DNA"/>
</dbReference>
<name>S5ZPZ7_9SPIR</name>